<sequence>MLNNSQDVVENNNNEAQSASKSQVPPAINSAEGNSPPTQQEGESQGGGTAGSSKEMVIHPAFSGPKATDPNPKLARIFEVQEEQRVAKKLKRIRSRTSASEAASNSSSVNIGLPEESELRLSDYKSMAFVASDIEASRENCRFIIDNLHCMLGEAHIGNHLLTHMTMDGDVLGVNDNDILLKSKVGQSSYSHFKDVLCEVTTLAQAVNFFQLSEALFSN</sequence>
<keyword evidence="3" id="KW-1185">Reference proteome</keyword>
<proteinExistence type="predicted"/>
<organism evidence="2 3">
    <name type="scientific">Phakopsora pachyrhizi</name>
    <name type="common">Asian soybean rust disease fungus</name>
    <dbReference type="NCBI Taxonomy" id="170000"/>
    <lineage>
        <taxon>Eukaryota</taxon>
        <taxon>Fungi</taxon>
        <taxon>Dikarya</taxon>
        <taxon>Basidiomycota</taxon>
        <taxon>Pucciniomycotina</taxon>
        <taxon>Pucciniomycetes</taxon>
        <taxon>Pucciniales</taxon>
        <taxon>Phakopsoraceae</taxon>
        <taxon>Phakopsora</taxon>
    </lineage>
</organism>
<feature type="non-terminal residue" evidence="2">
    <location>
        <position position="219"/>
    </location>
</feature>
<dbReference type="EMBL" id="CALTRL010000078">
    <property type="protein sequence ID" value="CAH7666201.1"/>
    <property type="molecule type" value="Genomic_DNA"/>
</dbReference>
<protein>
    <submittedName>
        <fullName evidence="2">Uncharacterized protein</fullName>
    </submittedName>
</protein>
<evidence type="ECO:0000313" key="3">
    <source>
        <dbReference type="Proteomes" id="UP001153365"/>
    </source>
</evidence>
<accession>A0AAV0AEY0</accession>
<gene>
    <name evidence="2" type="ORF">PPACK8108_LOCUS538</name>
</gene>
<evidence type="ECO:0000313" key="2">
    <source>
        <dbReference type="EMBL" id="CAH7666201.1"/>
    </source>
</evidence>
<name>A0AAV0AEY0_PHAPC</name>
<comment type="caution">
    <text evidence="2">The sequence shown here is derived from an EMBL/GenBank/DDBJ whole genome shotgun (WGS) entry which is preliminary data.</text>
</comment>
<feature type="region of interest" description="Disordered" evidence="1">
    <location>
        <begin position="1"/>
        <end position="72"/>
    </location>
</feature>
<dbReference type="Proteomes" id="UP001153365">
    <property type="component" value="Unassembled WGS sequence"/>
</dbReference>
<dbReference type="AlphaFoldDB" id="A0AAV0AEY0"/>
<reference evidence="2" key="1">
    <citation type="submission" date="2022-06" db="EMBL/GenBank/DDBJ databases">
        <authorList>
            <consortium name="SYNGENTA / RWTH Aachen University"/>
        </authorList>
    </citation>
    <scope>NUCLEOTIDE SEQUENCE</scope>
</reference>
<evidence type="ECO:0000256" key="1">
    <source>
        <dbReference type="SAM" id="MobiDB-lite"/>
    </source>
</evidence>